<dbReference type="InterPro" id="IPR000639">
    <property type="entry name" value="Epox_hydrolase-like"/>
</dbReference>
<evidence type="ECO:0000313" key="3">
    <source>
        <dbReference type="Proteomes" id="UP000323410"/>
    </source>
</evidence>
<organism evidence="2 3">
    <name type="scientific">Arthrobacter echini</name>
    <dbReference type="NCBI Taxonomy" id="1529066"/>
    <lineage>
        <taxon>Bacteria</taxon>
        <taxon>Bacillati</taxon>
        <taxon>Actinomycetota</taxon>
        <taxon>Actinomycetes</taxon>
        <taxon>Micrococcales</taxon>
        <taxon>Micrococcaceae</taxon>
        <taxon>Arthrobacter</taxon>
    </lineage>
</organism>
<keyword evidence="3" id="KW-1185">Reference proteome</keyword>
<reference evidence="2 3" key="1">
    <citation type="submission" date="2019-08" db="EMBL/GenBank/DDBJ databases">
        <title>Genone of Arthrobacter echini P9.</title>
        <authorList>
            <person name="Bowman J.P."/>
        </authorList>
    </citation>
    <scope>NUCLEOTIDE SEQUENCE [LARGE SCALE GENOMIC DNA]</scope>
    <source>
        <strain evidence="2 3">P9</strain>
    </source>
</reference>
<dbReference type="EMBL" id="VSLD01000002">
    <property type="protein sequence ID" value="TYC99393.1"/>
    <property type="molecule type" value="Genomic_DNA"/>
</dbReference>
<dbReference type="PANTHER" id="PTHR43798:SF33">
    <property type="entry name" value="HYDROLASE, PUTATIVE (AFU_ORTHOLOGUE AFUA_2G14860)-RELATED"/>
    <property type="match status" value="1"/>
</dbReference>
<dbReference type="SUPFAM" id="SSF53474">
    <property type="entry name" value="alpha/beta-Hydrolases"/>
    <property type="match status" value="1"/>
</dbReference>
<dbReference type="RefSeq" id="WP_148600215.1">
    <property type="nucleotide sequence ID" value="NZ_VSLD01000002.1"/>
</dbReference>
<proteinExistence type="predicted"/>
<dbReference type="Pfam" id="PF00561">
    <property type="entry name" value="Abhydrolase_1"/>
    <property type="match status" value="1"/>
</dbReference>
<dbReference type="InterPro" id="IPR050266">
    <property type="entry name" value="AB_hydrolase_sf"/>
</dbReference>
<name>A0A5D0XU26_9MICC</name>
<dbReference type="Gene3D" id="3.40.50.1820">
    <property type="entry name" value="alpha/beta hydrolase"/>
    <property type="match status" value="1"/>
</dbReference>
<sequence length="288" mass="31373">MRRTVAHTVPWEGTMQRVWDIAATGRAAGATTIVMVHGFRGDHHGLQRLAEELPEHRVLLPDLPGFGQGQELPGTHDVAAYARFIGECVLDLADHRPVLLGHSFGSIVAVAAAAARPEAVAALVLINPISTPALEGPSRLASRAAEAYYVAADRLPERAGRALLANRVIVRLMSVFMATTKDRSLRRWIHGQHRAYFSSFTSRRVVLEAFRASISGTVRDRAPELAVPVLLVVAEQDPLGSQESQRELAALIPDATLRVIPGVGHLVHYEKPREAARLIEEYLEALPG</sequence>
<dbReference type="OrthoDB" id="5195507at2"/>
<keyword evidence="2" id="KW-0378">Hydrolase</keyword>
<dbReference type="InterPro" id="IPR000073">
    <property type="entry name" value="AB_hydrolase_1"/>
</dbReference>
<accession>A0A5D0XU26</accession>
<dbReference type="AlphaFoldDB" id="A0A5D0XU26"/>
<dbReference type="PANTHER" id="PTHR43798">
    <property type="entry name" value="MONOACYLGLYCEROL LIPASE"/>
    <property type="match status" value="1"/>
</dbReference>
<dbReference type="PRINTS" id="PR00111">
    <property type="entry name" value="ABHYDROLASE"/>
</dbReference>
<dbReference type="Proteomes" id="UP000323410">
    <property type="component" value="Unassembled WGS sequence"/>
</dbReference>
<protein>
    <submittedName>
        <fullName evidence="2">Alpha/beta hydrolase</fullName>
    </submittedName>
</protein>
<dbReference type="GO" id="GO:0016787">
    <property type="term" value="F:hydrolase activity"/>
    <property type="evidence" value="ECO:0007669"/>
    <property type="project" value="UniProtKB-KW"/>
</dbReference>
<dbReference type="InterPro" id="IPR029058">
    <property type="entry name" value="AB_hydrolase_fold"/>
</dbReference>
<dbReference type="GO" id="GO:0016020">
    <property type="term" value="C:membrane"/>
    <property type="evidence" value="ECO:0007669"/>
    <property type="project" value="TreeGrafter"/>
</dbReference>
<gene>
    <name evidence="2" type="ORF">FQ377_05270</name>
</gene>
<feature type="domain" description="Thioesterase TesA-like" evidence="1">
    <location>
        <begin position="30"/>
        <end position="283"/>
    </location>
</feature>
<dbReference type="InterPro" id="IPR020802">
    <property type="entry name" value="TesA-like"/>
</dbReference>
<dbReference type="PRINTS" id="PR00412">
    <property type="entry name" value="EPOXHYDRLASE"/>
</dbReference>
<evidence type="ECO:0000259" key="1">
    <source>
        <dbReference type="SMART" id="SM00824"/>
    </source>
</evidence>
<dbReference type="SMART" id="SM00824">
    <property type="entry name" value="PKS_TE"/>
    <property type="match status" value="1"/>
</dbReference>
<evidence type="ECO:0000313" key="2">
    <source>
        <dbReference type="EMBL" id="TYC99393.1"/>
    </source>
</evidence>
<comment type="caution">
    <text evidence="2">The sequence shown here is derived from an EMBL/GenBank/DDBJ whole genome shotgun (WGS) entry which is preliminary data.</text>
</comment>